<feature type="transmembrane region" description="Helical" evidence="2">
    <location>
        <begin position="31"/>
        <end position="53"/>
    </location>
</feature>
<feature type="region of interest" description="Disordered" evidence="1">
    <location>
        <begin position="286"/>
        <end position="306"/>
    </location>
</feature>
<feature type="transmembrane region" description="Helical" evidence="2">
    <location>
        <begin position="173"/>
        <end position="201"/>
    </location>
</feature>
<feature type="transmembrane region" description="Helical" evidence="2">
    <location>
        <begin position="140"/>
        <end position="161"/>
    </location>
</feature>
<feature type="domain" description="DUF6534" evidence="3">
    <location>
        <begin position="185"/>
        <end position="271"/>
    </location>
</feature>
<dbReference type="AlphaFoldDB" id="A0A5C3PPL0"/>
<keyword evidence="2" id="KW-0812">Transmembrane</keyword>
<gene>
    <name evidence="4" type="ORF">K466DRAFT_582970</name>
</gene>
<feature type="region of interest" description="Disordered" evidence="1">
    <location>
        <begin position="339"/>
        <end position="366"/>
    </location>
</feature>
<evidence type="ECO:0000256" key="1">
    <source>
        <dbReference type="SAM" id="MobiDB-lite"/>
    </source>
</evidence>
<dbReference type="STRING" id="1314778.A0A5C3PPL0"/>
<dbReference type="Pfam" id="PF20152">
    <property type="entry name" value="DUF6534"/>
    <property type="match status" value="1"/>
</dbReference>
<dbReference type="InParanoid" id="A0A5C3PPL0"/>
<organism evidence="4 5">
    <name type="scientific">Polyporus arcularius HHB13444</name>
    <dbReference type="NCBI Taxonomy" id="1314778"/>
    <lineage>
        <taxon>Eukaryota</taxon>
        <taxon>Fungi</taxon>
        <taxon>Dikarya</taxon>
        <taxon>Basidiomycota</taxon>
        <taxon>Agaricomycotina</taxon>
        <taxon>Agaricomycetes</taxon>
        <taxon>Polyporales</taxon>
        <taxon>Polyporaceae</taxon>
        <taxon>Polyporus</taxon>
    </lineage>
</organism>
<dbReference type="PANTHER" id="PTHR40465">
    <property type="entry name" value="CHROMOSOME 1, WHOLE GENOME SHOTGUN SEQUENCE"/>
    <property type="match status" value="1"/>
</dbReference>
<sequence length="366" mass="40076">MAMSHSYEGAPRIVSESFVGNPLLPALDNTYGALLIGTAVGLVIYGMTVLQTYEYFRLYPNDRPVIVWMVIVILALETFHTIQTVEACYWHLVSNYWNPISLLEGHWSTRLMVPTTGLMILVCQSFYARRVWHVGPQCRYIVGIAGCIMLVILGFIIATTVESFRLSLHDFQHFSWLASVIVGLAAAGDAILTVTLITLLLRRRTGFKQTDSTIDIIVVYTVNTGLLSLVFAICTFIFAIVLPGNLIYIGFSIVNVKLYANCVLAVLNSRRALSTRILEGGLEITTRSGHPARPHTEAETWDVPQGPGRAKLGEATGTTINFARPTNLTNMTTDFDFSGTGTASVHTGAEGSGKLGDSQKDVTLPL</sequence>
<evidence type="ECO:0000313" key="5">
    <source>
        <dbReference type="Proteomes" id="UP000308197"/>
    </source>
</evidence>
<feature type="transmembrane region" description="Helical" evidence="2">
    <location>
        <begin position="213"/>
        <end position="240"/>
    </location>
</feature>
<proteinExistence type="predicted"/>
<feature type="transmembrane region" description="Helical" evidence="2">
    <location>
        <begin position="246"/>
        <end position="267"/>
    </location>
</feature>
<evidence type="ECO:0000256" key="2">
    <source>
        <dbReference type="SAM" id="Phobius"/>
    </source>
</evidence>
<evidence type="ECO:0000259" key="3">
    <source>
        <dbReference type="Pfam" id="PF20152"/>
    </source>
</evidence>
<keyword evidence="5" id="KW-1185">Reference proteome</keyword>
<dbReference type="InterPro" id="IPR045339">
    <property type="entry name" value="DUF6534"/>
</dbReference>
<dbReference type="PANTHER" id="PTHR40465:SF1">
    <property type="entry name" value="DUF6534 DOMAIN-CONTAINING PROTEIN"/>
    <property type="match status" value="1"/>
</dbReference>
<keyword evidence="2" id="KW-0472">Membrane</keyword>
<accession>A0A5C3PPL0</accession>
<dbReference type="EMBL" id="ML211024">
    <property type="protein sequence ID" value="TFK91271.1"/>
    <property type="molecule type" value="Genomic_DNA"/>
</dbReference>
<feature type="transmembrane region" description="Helical" evidence="2">
    <location>
        <begin position="65"/>
        <end position="92"/>
    </location>
</feature>
<dbReference type="Proteomes" id="UP000308197">
    <property type="component" value="Unassembled WGS sequence"/>
</dbReference>
<feature type="transmembrane region" description="Helical" evidence="2">
    <location>
        <begin position="112"/>
        <end position="128"/>
    </location>
</feature>
<name>A0A5C3PPL0_9APHY</name>
<keyword evidence="2" id="KW-1133">Transmembrane helix</keyword>
<reference evidence="4 5" key="1">
    <citation type="journal article" date="2019" name="Nat. Ecol. Evol.">
        <title>Megaphylogeny resolves global patterns of mushroom evolution.</title>
        <authorList>
            <person name="Varga T."/>
            <person name="Krizsan K."/>
            <person name="Foldi C."/>
            <person name="Dima B."/>
            <person name="Sanchez-Garcia M."/>
            <person name="Sanchez-Ramirez S."/>
            <person name="Szollosi G.J."/>
            <person name="Szarkandi J.G."/>
            <person name="Papp V."/>
            <person name="Albert L."/>
            <person name="Andreopoulos W."/>
            <person name="Angelini C."/>
            <person name="Antonin V."/>
            <person name="Barry K.W."/>
            <person name="Bougher N.L."/>
            <person name="Buchanan P."/>
            <person name="Buyck B."/>
            <person name="Bense V."/>
            <person name="Catcheside P."/>
            <person name="Chovatia M."/>
            <person name="Cooper J."/>
            <person name="Damon W."/>
            <person name="Desjardin D."/>
            <person name="Finy P."/>
            <person name="Geml J."/>
            <person name="Haridas S."/>
            <person name="Hughes K."/>
            <person name="Justo A."/>
            <person name="Karasinski D."/>
            <person name="Kautmanova I."/>
            <person name="Kiss B."/>
            <person name="Kocsube S."/>
            <person name="Kotiranta H."/>
            <person name="LaButti K.M."/>
            <person name="Lechner B.E."/>
            <person name="Liimatainen K."/>
            <person name="Lipzen A."/>
            <person name="Lukacs Z."/>
            <person name="Mihaltcheva S."/>
            <person name="Morgado L.N."/>
            <person name="Niskanen T."/>
            <person name="Noordeloos M.E."/>
            <person name="Ohm R.A."/>
            <person name="Ortiz-Santana B."/>
            <person name="Ovrebo C."/>
            <person name="Racz N."/>
            <person name="Riley R."/>
            <person name="Savchenko A."/>
            <person name="Shiryaev A."/>
            <person name="Soop K."/>
            <person name="Spirin V."/>
            <person name="Szebenyi C."/>
            <person name="Tomsovsky M."/>
            <person name="Tulloss R.E."/>
            <person name="Uehling J."/>
            <person name="Grigoriev I.V."/>
            <person name="Vagvolgyi C."/>
            <person name="Papp T."/>
            <person name="Martin F.M."/>
            <person name="Miettinen O."/>
            <person name="Hibbett D.S."/>
            <person name="Nagy L.G."/>
        </authorList>
    </citation>
    <scope>NUCLEOTIDE SEQUENCE [LARGE SCALE GENOMIC DNA]</scope>
    <source>
        <strain evidence="4 5">HHB13444</strain>
    </source>
</reference>
<evidence type="ECO:0000313" key="4">
    <source>
        <dbReference type="EMBL" id="TFK91271.1"/>
    </source>
</evidence>
<protein>
    <recommendedName>
        <fullName evidence="3">DUF6534 domain-containing protein</fullName>
    </recommendedName>
</protein>